<accession>A0A175A0G1</accession>
<keyword evidence="4" id="KW-0378">Hydrolase</keyword>
<dbReference type="CDD" id="cd11341">
    <property type="entry name" value="AmyAc_Pullulanase_LD-like"/>
    <property type="match status" value="1"/>
</dbReference>
<gene>
    <name evidence="4" type="primary">amyX</name>
    <name evidence="4" type="ORF">ERS852540_02088</name>
</gene>
<name>A0A175A0G1_9FIRM</name>
<evidence type="ECO:0000256" key="2">
    <source>
        <dbReference type="ARBA" id="ARBA00023001"/>
    </source>
</evidence>
<dbReference type="Gene3D" id="3.20.20.80">
    <property type="entry name" value="Glycosidases"/>
    <property type="match status" value="1"/>
</dbReference>
<dbReference type="Proteomes" id="UP000095662">
    <property type="component" value="Unassembled WGS sequence"/>
</dbReference>
<dbReference type="EMBL" id="CZBY01000019">
    <property type="protein sequence ID" value="CUQ90288.1"/>
    <property type="molecule type" value="Genomic_DNA"/>
</dbReference>
<dbReference type="InterPro" id="IPR017853">
    <property type="entry name" value="GH"/>
</dbReference>
<dbReference type="EC" id="3.2.1.41" evidence="4"/>
<dbReference type="InterPro" id="IPR004193">
    <property type="entry name" value="Glyco_hydro_13_N"/>
</dbReference>
<evidence type="ECO:0000259" key="3">
    <source>
        <dbReference type="SMART" id="SM00642"/>
    </source>
</evidence>
<dbReference type="SMART" id="SM00642">
    <property type="entry name" value="Aamy"/>
    <property type="match status" value="1"/>
</dbReference>
<reference evidence="4 5" key="1">
    <citation type="submission" date="2015-09" db="EMBL/GenBank/DDBJ databases">
        <authorList>
            <consortium name="Pathogen Informatics"/>
        </authorList>
    </citation>
    <scope>NUCLEOTIDE SEQUENCE [LARGE SCALE GENOMIC DNA]</scope>
    <source>
        <strain evidence="4 5">2789STDY5834928</strain>
    </source>
</reference>
<dbReference type="PANTHER" id="PTHR43002">
    <property type="entry name" value="GLYCOGEN DEBRANCHING ENZYME"/>
    <property type="match status" value="1"/>
</dbReference>
<feature type="domain" description="Glycosyl hydrolase family 13 catalytic" evidence="3">
    <location>
        <begin position="165"/>
        <end position="545"/>
    </location>
</feature>
<evidence type="ECO:0000313" key="4">
    <source>
        <dbReference type="EMBL" id="CUQ90288.1"/>
    </source>
</evidence>
<dbReference type="GO" id="GO:0030245">
    <property type="term" value="P:cellulose catabolic process"/>
    <property type="evidence" value="ECO:0007669"/>
    <property type="project" value="UniProtKB-KW"/>
</dbReference>
<dbReference type="InterPro" id="IPR006047">
    <property type="entry name" value="GH13_cat_dom"/>
</dbReference>
<dbReference type="Pfam" id="PF00128">
    <property type="entry name" value="Alpha-amylase"/>
    <property type="match status" value="1"/>
</dbReference>
<dbReference type="Gene3D" id="2.60.40.10">
    <property type="entry name" value="Immunoglobulins"/>
    <property type="match status" value="1"/>
</dbReference>
<dbReference type="OrthoDB" id="9761875at2"/>
<dbReference type="SUPFAM" id="SSF51445">
    <property type="entry name" value="(Trans)glycosidases"/>
    <property type="match status" value="1"/>
</dbReference>
<dbReference type="InterPro" id="IPR011840">
    <property type="entry name" value="PulA_typeI"/>
</dbReference>
<keyword evidence="4" id="KW-0326">Glycosidase</keyword>
<dbReference type="CDD" id="cd02860">
    <property type="entry name" value="E_set_Pullulanase"/>
    <property type="match status" value="1"/>
</dbReference>
<dbReference type="AlphaFoldDB" id="A0A175A0G1"/>
<dbReference type="InterPro" id="IPR014756">
    <property type="entry name" value="Ig_E-set"/>
</dbReference>
<dbReference type="NCBIfam" id="TIGR02104">
    <property type="entry name" value="pulA_typeI"/>
    <property type="match status" value="1"/>
</dbReference>
<evidence type="ECO:0000256" key="1">
    <source>
        <dbReference type="ARBA" id="ARBA00008061"/>
    </source>
</evidence>
<sequence>MDIMPDFDLIDKEYAYDGELGALYSEAQTTFRVWSPTAQRAVLKLYLSAKANLPHSVTEMSRDKGVWEVTVPGDLHGMYYTYEFTFDGSTRETIDIYARSAGANGIRGMVVDLMRTDPAGWDSDRPVTLESYTDAVIYELHVRDFSSDKSANFHLRGKFGAFCENRVTNGFSDTVGLDYIASLGVTHIHLLPVFDSQTIDENDPEAGFNWGYDPLNYNIPEGSYTTDPNNGTDRVRQFKELIHAVHQKGMGVIMDVVYNHTYSTEDSPFAKTFPEYYYRHNKDGSLSNGSACGNEFASERAMASRFIVDSLCYLAKEYKLDGFRFDLMGLLDIHTLNTAAEKLRRINPSIILYGEGWTGGKSPLPERLRAMKKNAVKLPQYAMFSDDFRDGVKGSVFEDEECGYVNGNASELSEMMKSVISGGIYRMDVQRKRSECWTDTPQQAVNYVEAHDNLTLFDKLRISMPEASGQERVSVDKLAAALVFLSEGIPFMQAGQEILRSKPSPDGGFVHDSYNSPDSVNSIKWNDVTIHRSVMEYYRGLIAIRKRFPEFRLRTAHDIRSRLEYEDLGGGALAVHYGDRLILVINPGETVLKYDPGRSAEIYADSKKADAQPLYRTKGAFAVKPHSIMLAELN</sequence>
<dbReference type="Pfam" id="PF02922">
    <property type="entry name" value="CBM_48"/>
    <property type="match status" value="1"/>
</dbReference>
<dbReference type="GO" id="GO:0051060">
    <property type="term" value="F:pullulanase activity"/>
    <property type="evidence" value="ECO:0007669"/>
    <property type="project" value="UniProtKB-EC"/>
</dbReference>
<organism evidence="4 5">
    <name type="scientific">[Eubacterium] siraeum</name>
    <dbReference type="NCBI Taxonomy" id="39492"/>
    <lineage>
        <taxon>Bacteria</taxon>
        <taxon>Bacillati</taxon>
        <taxon>Bacillota</taxon>
        <taxon>Clostridia</taxon>
        <taxon>Eubacteriales</taxon>
        <taxon>Oscillospiraceae</taxon>
        <taxon>Oscillospiraceae incertae sedis</taxon>
    </lineage>
</organism>
<keyword evidence="2" id="KW-0119">Carbohydrate metabolism</keyword>
<proteinExistence type="inferred from homology"/>
<dbReference type="STRING" id="39492.ERS852540_02088"/>
<comment type="similarity">
    <text evidence="1">Belongs to the glycosyl hydrolase 13 family.</text>
</comment>
<keyword evidence="2" id="KW-0136">Cellulose degradation</keyword>
<evidence type="ECO:0000313" key="5">
    <source>
        <dbReference type="Proteomes" id="UP000095662"/>
    </source>
</evidence>
<dbReference type="SUPFAM" id="SSF81296">
    <property type="entry name" value="E set domains"/>
    <property type="match status" value="1"/>
</dbReference>
<protein>
    <submittedName>
        <fullName evidence="4">Pullulanase</fullName>
        <ecNumber evidence="4">3.2.1.41</ecNumber>
    </submittedName>
</protein>
<dbReference type="InterPro" id="IPR013783">
    <property type="entry name" value="Ig-like_fold"/>
</dbReference>
<keyword evidence="2" id="KW-0624">Polysaccharide degradation</keyword>